<sequence>MLVDGCLPRARPQLTWSGKRKKADGMDKIFHAIRFLERYLSQILSISVASLSAVFFLIGTGNRFFDMEGRKGRRIFTSRKRDRRNYK</sequence>
<comment type="caution">
    <text evidence="2">The sequence shown here is derived from an EMBL/GenBank/DDBJ whole genome shotgun (WGS) entry which is preliminary data.</text>
</comment>
<keyword evidence="1" id="KW-1133">Transmembrane helix</keyword>
<accession>A0A845DQN7</accession>
<dbReference type="EMBL" id="WMET01000001">
    <property type="protein sequence ID" value="MYL18865.1"/>
    <property type="molecule type" value="Genomic_DNA"/>
</dbReference>
<keyword evidence="1" id="KW-0812">Transmembrane</keyword>
<keyword evidence="1" id="KW-0472">Membrane</keyword>
<gene>
    <name evidence="2" type="ORF">GLW04_03125</name>
</gene>
<evidence type="ECO:0000313" key="2">
    <source>
        <dbReference type="EMBL" id="MYL18865.1"/>
    </source>
</evidence>
<dbReference type="Proteomes" id="UP000460949">
    <property type="component" value="Unassembled WGS sequence"/>
</dbReference>
<proteinExistence type="predicted"/>
<feature type="transmembrane region" description="Helical" evidence="1">
    <location>
        <begin position="43"/>
        <end position="65"/>
    </location>
</feature>
<evidence type="ECO:0000256" key="1">
    <source>
        <dbReference type="SAM" id="Phobius"/>
    </source>
</evidence>
<protein>
    <submittedName>
        <fullName evidence="2">Uncharacterized protein</fullName>
    </submittedName>
</protein>
<organism evidence="2 3">
    <name type="scientific">Halobacillus litoralis</name>
    <dbReference type="NCBI Taxonomy" id="45668"/>
    <lineage>
        <taxon>Bacteria</taxon>
        <taxon>Bacillati</taxon>
        <taxon>Bacillota</taxon>
        <taxon>Bacilli</taxon>
        <taxon>Bacillales</taxon>
        <taxon>Bacillaceae</taxon>
        <taxon>Halobacillus</taxon>
    </lineage>
</organism>
<dbReference type="AlphaFoldDB" id="A0A845DQN7"/>
<name>A0A845DQN7_9BACI</name>
<dbReference type="RefSeq" id="WP_160835306.1">
    <property type="nucleotide sequence ID" value="NZ_WMET01000001.1"/>
</dbReference>
<evidence type="ECO:0000313" key="3">
    <source>
        <dbReference type="Proteomes" id="UP000460949"/>
    </source>
</evidence>
<reference evidence="2 3" key="1">
    <citation type="submission" date="2019-11" db="EMBL/GenBank/DDBJ databases">
        <title>Genome sequences of 17 halophilic strains isolated from different environments.</title>
        <authorList>
            <person name="Furrow R.E."/>
        </authorList>
    </citation>
    <scope>NUCLEOTIDE SEQUENCE [LARGE SCALE GENOMIC DNA]</scope>
    <source>
        <strain evidence="2 3">22511_23_Filter</strain>
    </source>
</reference>